<evidence type="ECO:0000259" key="1">
    <source>
        <dbReference type="Pfam" id="PF10006"/>
    </source>
</evidence>
<dbReference type="SUPFAM" id="SSF64307">
    <property type="entry name" value="SirA-like"/>
    <property type="match status" value="1"/>
</dbReference>
<comment type="caution">
    <text evidence="2">The sequence shown here is derived from an EMBL/GenBank/DDBJ whole genome shotgun (WGS) entry which is preliminary data.</text>
</comment>
<evidence type="ECO:0000313" key="2">
    <source>
        <dbReference type="EMBL" id="KAF1721411.1"/>
    </source>
</evidence>
<proteinExistence type="predicted"/>
<dbReference type="EMBL" id="PDWW01000038">
    <property type="protein sequence ID" value="KAF1721411.1"/>
    <property type="molecule type" value="Genomic_DNA"/>
</dbReference>
<dbReference type="Pfam" id="PF10006">
    <property type="entry name" value="DUF2249"/>
    <property type="match status" value="1"/>
</dbReference>
<dbReference type="Proteomes" id="UP000781710">
    <property type="component" value="Unassembled WGS sequence"/>
</dbReference>
<accession>A0ABQ6ZCN0</accession>
<name>A0ABQ6ZCN0_9GAMM</name>
<reference evidence="2 3" key="1">
    <citation type="submission" date="2017-10" db="EMBL/GenBank/DDBJ databases">
        <title>Whole genome sequencing of members of genus Pseudoxanthomonas.</title>
        <authorList>
            <person name="Kumar S."/>
            <person name="Bansal K."/>
            <person name="Kaur A."/>
            <person name="Patil P."/>
            <person name="Sharma S."/>
            <person name="Patil P.B."/>
        </authorList>
    </citation>
    <scope>NUCLEOTIDE SEQUENCE [LARGE SCALE GENOMIC DNA]</scope>
    <source>
        <strain evidence="2 3">DSM 17109</strain>
    </source>
</reference>
<dbReference type="InterPro" id="IPR018720">
    <property type="entry name" value="DUF2249"/>
</dbReference>
<organism evidence="2 3">
    <name type="scientific">Pseudoxanthomonas japonensis</name>
    <dbReference type="NCBI Taxonomy" id="69284"/>
    <lineage>
        <taxon>Bacteria</taxon>
        <taxon>Pseudomonadati</taxon>
        <taxon>Pseudomonadota</taxon>
        <taxon>Gammaproteobacteria</taxon>
        <taxon>Lysobacterales</taxon>
        <taxon>Lysobacteraceae</taxon>
        <taxon>Pseudoxanthomonas</taxon>
    </lineage>
</organism>
<dbReference type="RefSeq" id="WP_162339248.1">
    <property type="nucleotide sequence ID" value="NZ_BOUK01000027.1"/>
</dbReference>
<keyword evidence="3" id="KW-1185">Reference proteome</keyword>
<dbReference type="InterPro" id="IPR036868">
    <property type="entry name" value="TusA-like_sf"/>
</dbReference>
<feature type="domain" description="DUF2249" evidence="1">
    <location>
        <begin position="10"/>
        <end position="71"/>
    </location>
</feature>
<protein>
    <recommendedName>
        <fullName evidence="1">DUF2249 domain-containing protein</fullName>
    </recommendedName>
</protein>
<gene>
    <name evidence="2" type="ORF">CSC78_18025</name>
</gene>
<sequence length="88" mass="9646">MAHELTLLRLDLRDLPAPEPMERILDSLCTLRRGERLVALTPRPPVPLLPILDEGGFAYHVYAAATGTACIAICHAEDRDALHPPRAA</sequence>
<evidence type="ECO:0000313" key="3">
    <source>
        <dbReference type="Proteomes" id="UP000781710"/>
    </source>
</evidence>